<evidence type="ECO:0000313" key="5">
    <source>
        <dbReference type="EMBL" id="KAG2444416.1"/>
    </source>
</evidence>
<keyword evidence="2" id="KW-0489">Methyltransferase</keyword>
<sequence length="259" mass="28679">MHSTQFSARSSTSRVCRNHELGSILAHHGLRRRAAWVVAGEDAFSLSSYWNDRYKREAGAPFEWYRDYGSLEAVLDRHLDKSQPVLHVGVGTSRIQYQMHLDGFKSIHSVDYAPVCIEQLSALHAHVPALTYAVADCRSMPEYGDGSFPGGVLDKGTLDALLCGDSDEAESLQMLQECYRVLGPGAAYLQITYAPPRSRLRYLQRPGLDWAVSFWEVGQQGRREGPVAVAALSAEELAAFPKQTYSHFVYVCVKPAAAA</sequence>
<proteinExistence type="inferred from homology"/>
<keyword evidence="6" id="KW-1185">Reference proteome</keyword>
<dbReference type="Pfam" id="PF08241">
    <property type="entry name" value="Methyltransf_11"/>
    <property type="match status" value="1"/>
</dbReference>
<gene>
    <name evidence="5" type="ORF">HXX76_001169</name>
</gene>
<dbReference type="InterPro" id="IPR051419">
    <property type="entry name" value="Lys/N-term_MeTrsfase_sf"/>
</dbReference>
<keyword evidence="3" id="KW-0808">Transferase</keyword>
<accession>A0A835WBL8</accession>
<dbReference type="GO" id="GO:0008757">
    <property type="term" value="F:S-adenosylmethionine-dependent methyltransferase activity"/>
    <property type="evidence" value="ECO:0007669"/>
    <property type="project" value="InterPro"/>
</dbReference>
<dbReference type="AlphaFoldDB" id="A0A835WBL8"/>
<dbReference type="SUPFAM" id="SSF53335">
    <property type="entry name" value="S-adenosyl-L-methionine-dependent methyltransferases"/>
    <property type="match status" value="1"/>
</dbReference>
<evidence type="ECO:0000313" key="6">
    <source>
        <dbReference type="Proteomes" id="UP000650467"/>
    </source>
</evidence>
<dbReference type="GO" id="GO:0032259">
    <property type="term" value="P:methylation"/>
    <property type="evidence" value="ECO:0007669"/>
    <property type="project" value="UniProtKB-KW"/>
</dbReference>
<dbReference type="CDD" id="cd02440">
    <property type="entry name" value="AdoMet_MTases"/>
    <property type="match status" value="1"/>
</dbReference>
<evidence type="ECO:0000259" key="4">
    <source>
        <dbReference type="Pfam" id="PF08241"/>
    </source>
</evidence>
<dbReference type="InterPro" id="IPR029063">
    <property type="entry name" value="SAM-dependent_MTases_sf"/>
</dbReference>
<dbReference type="OrthoDB" id="411785at2759"/>
<protein>
    <recommendedName>
        <fullName evidence="4">Methyltransferase type 11 domain-containing protein</fullName>
    </recommendedName>
</protein>
<comment type="caution">
    <text evidence="5">The sequence shown here is derived from an EMBL/GenBank/DDBJ whole genome shotgun (WGS) entry which is preliminary data.</text>
</comment>
<feature type="domain" description="Methyltransferase type 11" evidence="4">
    <location>
        <begin position="86"/>
        <end position="186"/>
    </location>
</feature>
<dbReference type="EMBL" id="JAEHOC010000002">
    <property type="protein sequence ID" value="KAG2444416.1"/>
    <property type="molecule type" value="Genomic_DNA"/>
</dbReference>
<evidence type="ECO:0000256" key="2">
    <source>
        <dbReference type="ARBA" id="ARBA00022603"/>
    </source>
</evidence>
<dbReference type="InterPro" id="IPR013216">
    <property type="entry name" value="Methyltransf_11"/>
</dbReference>
<evidence type="ECO:0000256" key="3">
    <source>
        <dbReference type="ARBA" id="ARBA00022679"/>
    </source>
</evidence>
<evidence type="ECO:0000256" key="1">
    <source>
        <dbReference type="ARBA" id="ARBA00008361"/>
    </source>
</evidence>
<comment type="similarity">
    <text evidence="1">Belongs to the methyltransferase superfamily.</text>
</comment>
<dbReference type="PANTHER" id="PTHR12176">
    <property type="entry name" value="SAM-DEPENDENT METHYLTRANSFERASE SUPERFAMILY PROTEIN"/>
    <property type="match status" value="1"/>
</dbReference>
<dbReference type="PANTHER" id="PTHR12176:SF79">
    <property type="entry name" value="METHYLTRANSFERASE TYPE 11 DOMAIN-CONTAINING PROTEIN"/>
    <property type="match status" value="1"/>
</dbReference>
<dbReference type="FunFam" id="3.40.50.150:FF:000565">
    <property type="entry name" value="Predicted protein"/>
    <property type="match status" value="1"/>
</dbReference>
<name>A0A835WBL8_CHLIN</name>
<reference evidence="5" key="1">
    <citation type="journal article" date="2020" name="bioRxiv">
        <title>Comparative genomics of Chlamydomonas.</title>
        <authorList>
            <person name="Craig R.J."/>
            <person name="Hasan A.R."/>
            <person name="Ness R.W."/>
            <person name="Keightley P.D."/>
        </authorList>
    </citation>
    <scope>NUCLEOTIDE SEQUENCE</scope>
    <source>
        <strain evidence="5">SAG 7.73</strain>
    </source>
</reference>
<dbReference type="Gene3D" id="3.40.50.150">
    <property type="entry name" value="Vaccinia Virus protein VP39"/>
    <property type="match status" value="1"/>
</dbReference>
<dbReference type="Proteomes" id="UP000650467">
    <property type="component" value="Unassembled WGS sequence"/>
</dbReference>
<organism evidence="5 6">
    <name type="scientific">Chlamydomonas incerta</name>
    <dbReference type="NCBI Taxonomy" id="51695"/>
    <lineage>
        <taxon>Eukaryota</taxon>
        <taxon>Viridiplantae</taxon>
        <taxon>Chlorophyta</taxon>
        <taxon>core chlorophytes</taxon>
        <taxon>Chlorophyceae</taxon>
        <taxon>CS clade</taxon>
        <taxon>Chlamydomonadales</taxon>
        <taxon>Chlamydomonadaceae</taxon>
        <taxon>Chlamydomonas</taxon>
    </lineage>
</organism>